<keyword evidence="5 8" id="KW-1133">Transmembrane helix</keyword>
<dbReference type="PANTHER" id="PTHR42718:SF49">
    <property type="entry name" value="EXPORT PROTEIN"/>
    <property type="match status" value="1"/>
</dbReference>
<accession>A0A8J4ALJ7</accession>
<dbReference type="CDD" id="cd17321">
    <property type="entry name" value="MFS_MMR_MDR_like"/>
    <property type="match status" value="1"/>
</dbReference>
<comment type="subcellular location">
    <subcellularLocation>
        <location evidence="1">Cell membrane</location>
        <topology evidence="1">Multi-pass membrane protein</topology>
    </subcellularLocation>
</comment>
<organism evidence="10 11">
    <name type="scientific">Actinocatenispora comari</name>
    <dbReference type="NCBI Taxonomy" id="2807577"/>
    <lineage>
        <taxon>Bacteria</taxon>
        <taxon>Bacillati</taxon>
        <taxon>Actinomycetota</taxon>
        <taxon>Actinomycetes</taxon>
        <taxon>Micromonosporales</taxon>
        <taxon>Micromonosporaceae</taxon>
        <taxon>Actinocatenispora</taxon>
    </lineage>
</organism>
<evidence type="ECO:0000256" key="4">
    <source>
        <dbReference type="ARBA" id="ARBA00022692"/>
    </source>
</evidence>
<dbReference type="RefSeq" id="WP_207129238.1">
    <property type="nucleotide sequence ID" value="NZ_BOPO01000149.1"/>
</dbReference>
<dbReference type="SUPFAM" id="SSF103473">
    <property type="entry name" value="MFS general substrate transporter"/>
    <property type="match status" value="1"/>
</dbReference>
<dbReference type="PROSITE" id="PS50850">
    <property type="entry name" value="MFS"/>
    <property type="match status" value="1"/>
</dbReference>
<dbReference type="PRINTS" id="PR01036">
    <property type="entry name" value="TCRTETB"/>
</dbReference>
<dbReference type="AlphaFoldDB" id="A0A8J4ALJ7"/>
<feature type="compositionally biased region" description="Low complexity" evidence="7">
    <location>
        <begin position="513"/>
        <end position="550"/>
    </location>
</feature>
<evidence type="ECO:0000259" key="9">
    <source>
        <dbReference type="PROSITE" id="PS50850"/>
    </source>
</evidence>
<dbReference type="GO" id="GO:0022857">
    <property type="term" value="F:transmembrane transporter activity"/>
    <property type="evidence" value="ECO:0007669"/>
    <property type="project" value="InterPro"/>
</dbReference>
<feature type="transmembrane region" description="Helical" evidence="8">
    <location>
        <begin position="325"/>
        <end position="344"/>
    </location>
</feature>
<feature type="transmembrane region" description="Helical" evidence="8">
    <location>
        <begin position="7"/>
        <end position="30"/>
    </location>
</feature>
<feature type="transmembrane region" description="Helical" evidence="8">
    <location>
        <begin position="466"/>
        <end position="485"/>
    </location>
</feature>
<feature type="transmembrane region" description="Helical" evidence="8">
    <location>
        <begin position="97"/>
        <end position="118"/>
    </location>
</feature>
<evidence type="ECO:0000313" key="10">
    <source>
        <dbReference type="EMBL" id="GIL31667.1"/>
    </source>
</evidence>
<dbReference type="Gene3D" id="1.20.1720.10">
    <property type="entry name" value="Multidrug resistance protein D"/>
    <property type="match status" value="1"/>
</dbReference>
<keyword evidence="3" id="KW-1003">Cell membrane</keyword>
<feature type="compositionally biased region" description="Low complexity" evidence="7">
    <location>
        <begin position="492"/>
        <end position="501"/>
    </location>
</feature>
<evidence type="ECO:0000256" key="1">
    <source>
        <dbReference type="ARBA" id="ARBA00004651"/>
    </source>
</evidence>
<feature type="transmembrane region" description="Helical" evidence="8">
    <location>
        <begin position="297"/>
        <end position="318"/>
    </location>
</feature>
<keyword evidence="4 8" id="KW-0812">Transmembrane</keyword>
<feature type="transmembrane region" description="Helical" evidence="8">
    <location>
        <begin position="356"/>
        <end position="379"/>
    </location>
</feature>
<evidence type="ECO:0000256" key="6">
    <source>
        <dbReference type="ARBA" id="ARBA00023136"/>
    </source>
</evidence>
<evidence type="ECO:0000256" key="2">
    <source>
        <dbReference type="ARBA" id="ARBA00022448"/>
    </source>
</evidence>
<dbReference type="PANTHER" id="PTHR42718">
    <property type="entry name" value="MAJOR FACILITATOR SUPERFAMILY MULTIDRUG TRANSPORTER MFSC"/>
    <property type="match status" value="1"/>
</dbReference>
<evidence type="ECO:0000256" key="5">
    <source>
        <dbReference type="ARBA" id="ARBA00022989"/>
    </source>
</evidence>
<proteinExistence type="predicted"/>
<evidence type="ECO:0000256" key="8">
    <source>
        <dbReference type="SAM" id="Phobius"/>
    </source>
</evidence>
<feature type="transmembrane region" description="Helical" evidence="8">
    <location>
        <begin position="42"/>
        <end position="61"/>
    </location>
</feature>
<dbReference type="Pfam" id="PF07690">
    <property type="entry name" value="MFS_1"/>
    <property type="match status" value="1"/>
</dbReference>
<dbReference type="InterPro" id="IPR036259">
    <property type="entry name" value="MFS_trans_sf"/>
</dbReference>
<dbReference type="InterPro" id="IPR020846">
    <property type="entry name" value="MFS_dom"/>
</dbReference>
<feature type="transmembrane region" description="Helical" evidence="8">
    <location>
        <begin position="193"/>
        <end position="211"/>
    </location>
</feature>
<feature type="transmembrane region" description="Helical" evidence="8">
    <location>
        <begin position="400"/>
        <end position="420"/>
    </location>
</feature>
<evidence type="ECO:0000256" key="7">
    <source>
        <dbReference type="SAM" id="MobiDB-lite"/>
    </source>
</evidence>
<feature type="transmembrane region" description="Helical" evidence="8">
    <location>
        <begin position="259"/>
        <end position="277"/>
    </location>
</feature>
<gene>
    <name evidence="10" type="ORF">NUM_69210</name>
</gene>
<dbReference type="Gene3D" id="1.20.1250.20">
    <property type="entry name" value="MFS general substrate transporter like domains"/>
    <property type="match status" value="1"/>
</dbReference>
<dbReference type="InterPro" id="IPR004638">
    <property type="entry name" value="EmrB-like"/>
</dbReference>
<dbReference type="GO" id="GO:0005886">
    <property type="term" value="C:plasma membrane"/>
    <property type="evidence" value="ECO:0007669"/>
    <property type="project" value="UniProtKB-SubCell"/>
</dbReference>
<evidence type="ECO:0000313" key="11">
    <source>
        <dbReference type="Proteomes" id="UP000614996"/>
    </source>
</evidence>
<dbReference type="EMBL" id="BOPO01000149">
    <property type="protein sequence ID" value="GIL31667.1"/>
    <property type="molecule type" value="Genomic_DNA"/>
</dbReference>
<reference evidence="11" key="1">
    <citation type="journal article" date="2021" name="Int. J. Syst. Evol. Microbiol.">
        <title>Actinocatenispora comari sp. nov., an endophytic actinomycete isolated from aerial parts of Comarum salesowianum.</title>
        <authorList>
            <person name="Oyunbileg N."/>
            <person name="Iizaka Y."/>
            <person name="Hamada M."/>
            <person name="Davaapurev B.O."/>
            <person name="Fukumoto A."/>
            <person name="Tsetseg B."/>
            <person name="Kato F."/>
            <person name="Tamura T."/>
            <person name="Batkhuu J."/>
            <person name="Anzai Y."/>
        </authorList>
    </citation>
    <scope>NUCLEOTIDE SEQUENCE [LARGE SCALE GENOMIC DNA]</scope>
    <source>
        <strain evidence="11">NUM-2625</strain>
    </source>
</reference>
<dbReference type="InterPro" id="IPR011701">
    <property type="entry name" value="MFS"/>
</dbReference>
<comment type="caution">
    <text evidence="10">The sequence shown here is derived from an EMBL/GenBank/DDBJ whole genome shotgun (WGS) entry which is preliminary data.</text>
</comment>
<feature type="transmembrane region" description="Helical" evidence="8">
    <location>
        <begin position="158"/>
        <end position="181"/>
    </location>
</feature>
<keyword evidence="6 8" id="KW-0472">Membrane</keyword>
<feature type="transmembrane region" description="Helical" evidence="8">
    <location>
        <begin position="73"/>
        <end position="91"/>
    </location>
</feature>
<feature type="transmembrane region" description="Helical" evidence="8">
    <location>
        <begin position="130"/>
        <end position="152"/>
    </location>
</feature>
<feature type="domain" description="Major facilitator superfamily (MFS) profile" evidence="9">
    <location>
        <begin position="6"/>
        <end position="488"/>
    </location>
</feature>
<keyword evidence="2" id="KW-0813">Transport</keyword>
<dbReference type="NCBIfam" id="TIGR00711">
    <property type="entry name" value="efflux_EmrB"/>
    <property type="match status" value="1"/>
</dbReference>
<feature type="region of interest" description="Disordered" evidence="7">
    <location>
        <begin position="492"/>
        <end position="575"/>
    </location>
</feature>
<dbReference type="Proteomes" id="UP000614996">
    <property type="component" value="Unassembled WGS sequence"/>
</dbReference>
<evidence type="ECO:0000256" key="3">
    <source>
        <dbReference type="ARBA" id="ARBA00022475"/>
    </source>
</evidence>
<feature type="transmembrane region" description="Helical" evidence="8">
    <location>
        <begin position="217"/>
        <end position="239"/>
    </location>
</feature>
<name>A0A8J4ALJ7_9ACTN</name>
<sequence length="575" mass="57064">MRKWGPLLAVCLGNLMLMIDVTIVVVALPTMGEHLDASFGELQWVIDGYALVLAALLLTVGSLADRYGRRRSYLAGLVVFAAASLASALAPNAPVLIAARAVQGVGGAAMLATSMALLTASYTGKDRGIAFGVWGAVSGASAAAGPIAGGLLTEYLNWQSIFLVNVPVCVVAVALSARMLTESRNPHAGRLDVPGMIGFSVAAGAATFALIRGAANGWTSAGTLGPFALAAVSLAVFLVVESRRRHPMLDLSLFRNRSVTALLAAALLLQAGAFGYLPYTSLWLQTMLGDGPVRAGLVGGLALSAAGFVVSALAGRLLHGISPKLPVGLGLLVLAAGDLLEARLTAGAAGTRLIPGLLVAGVGMGLALPTLSGAVMAAVPRHRAGMAGGALNTFRQLGQALGIAVLGAVFSGGLSAGLPAEAPAGTAAALAAGQGQAVLAHVPAATRDTVAHAFRAAFAVGINRTLVVSGLLAAIAGVLVLALVAGRGAAAATADPARSTDPAPPRGPATPGDPARTAEAARAAEAARTADAARAGAAAPGEARDAAAGPQRVPFGSPSGAENRSPGTDSDVMLD</sequence>
<keyword evidence="11" id="KW-1185">Reference proteome</keyword>
<protein>
    <submittedName>
        <fullName evidence="10">MFS transporter</fullName>
    </submittedName>
</protein>